<comment type="caution">
    <text evidence="1">The sequence shown here is derived from an EMBL/GenBank/DDBJ whole genome shotgun (WGS) entry which is preliminary data.</text>
</comment>
<evidence type="ECO:0000313" key="2">
    <source>
        <dbReference type="Proteomes" id="UP000494106"/>
    </source>
</evidence>
<proteinExistence type="predicted"/>
<name>A0A8S1A3G8_ARCPL</name>
<dbReference type="EMBL" id="CADEBC010000503">
    <property type="protein sequence ID" value="CAB3239874.1"/>
    <property type="molecule type" value="Genomic_DNA"/>
</dbReference>
<dbReference type="AlphaFoldDB" id="A0A8S1A3G8"/>
<accession>A0A8S1A3G8</accession>
<sequence>MSEIMNDQTSPVHIILQTDDVFILDRGFRDSIPNIESAGYIAHMPPSKDRHTTQLTDIQADKSRQITIVRWVIEVINGWFKRDYKILRHTLINKTLPRVFEDFRIAGVLINAFRQRLTDSSKNYRT</sequence>
<dbReference type="Proteomes" id="UP000494106">
    <property type="component" value="Unassembled WGS sequence"/>
</dbReference>
<reference evidence="1 2" key="1">
    <citation type="submission" date="2020-04" db="EMBL/GenBank/DDBJ databases">
        <authorList>
            <person name="Wallbank WR R."/>
            <person name="Pardo Diaz C."/>
            <person name="Kozak K."/>
            <person name="Martin S."/>
            <person name="Jiggins C."/>
            <person name="Moest M."/>
            <person name="Warren A I."/>
            <person name="Byers J.R.P. K."/>
            <person name="Montejo-Kovacevich G."/>
            <person name="Yen C E."/>
        </authorList>
    </citation>
    <scope>NUCLEOTIDE SEQUENCE [LARGE SCALE GENOMIC DNA]</scope>
</reference>
<evidence type="ECO:0008006" key="3">
    <source>
        <dbReference type="Google" id="ProtNLM"/>
    </source>
</evidence>
<protein>
    <recommendedName>
        <fullName evidence="3">DDE Tnp4 domain-containing protein</fullName>
    </recommendedName>
</protein>
<gene>
    <name evidence="1" type="ORF">APLA_LOCUS8067</name>
</gene>
<keyword evidence="2" id="KW-1185">Reference proteome</keyword>
<dbReference type="OrthoDB" id="10049726at2759"/>
<organism evidence="1 2">
    <name type="scientific">Arctia plantaginis</name>
    <name type="common">Wood tiger moth</name>
    <name type="synonym">Phalaena plantaginis</name>
    <dbReference type="NCBI Taxonomy" id="874455"/>
    <lineage>
        <taxon>Eukaryota</taxon>
        <taxon>Metazoa</taxon>
        <taxon>Ecdysozoa</taxon>
        <taxon>Arthropoda</taxon>
        <taxon>Hexapoda</taxon>
        <taxon>Insecta</taxon>
        <taxon>Pterygota</taxon>
        <taxon>Neoptera</taxon>
        <taxon>Endopterygota</taxon>
        <taxon>Lepidoptera</taxon>
        <taxon>Glossata</taxon>
        <taxon>Ditrysia</taxon>
        <taxon>Noctuoidea</taxon>
        <taxon>Erebidae</taxon>
        <taxon>Arctiinae</taxon>
        <taxon>Arctia</taxon>
    </lineage>
</organism>
<evidence type="ECO:0000313" key="1">
    <source>
        <dbReference type="EMBL" id="CAB3239874.1"/>
    </source>
</evidence>